<feature type="compositionally biased region" description="Low complexity" evidence="1">
    <location>
        <begin position="247"/>
        <end position="263"/>
    </location>
</feature>
<keyword evidence="4" id="KW-1185">Reference proteome</keyword>
<keyword evidence="2" id="KW-0812">Transmembrane</keyword>
<keyword evidence="2" id="KW-0472">Membrane</keyword>
<feature type="compositionally biased region" description="Low complexity" evidence="1">
    <location>
        <begin position="577"/>
        <end position="589"/>
    </location>
</feature>
<feature type="compositionally biased region" description="Low complexity" evidence="1">
    <location>
        <begin position="465"/>
        <end position="483"/>
    </location>
</feature>
<feature type="compositionally biased region" description="Low complexity" evidence="1">
    <location>
        <begin position="158"/>
        <end position="178"/>
    </location>
</feature>
<dbReference type="RefSeq" id="WP_149892498.1">
    <property type="nucleotide sequence ID" value="NZ_JBHUFA010000004.1"/>
</dbReference>
<evidence type="ECO:0000313" key="3">
    <source>
        <dbReference type="EMBL" id="MFD1696652.1"/>
    </source>
</evidence>
<feature type="compositionally biased region" description="Polar residues" evidence="1">
    <location>
        <begin position="304"/>
        <end position="313"/>
    </location>
</feature>
<proteinExistence type="predicted"/>
<feature type="compositionally biased region" description="Polar residues" evidence="1">
    <location>
        <begin position="378"/>
        <end position="391"/>
    </location>
</feature>
<feature type="region of interest" description="Disordered" evidence="1">
    <location>
        <begin position="158"/>
        <end position="185"/>
    </location>
</feature>
<gene>
    <name evidence="3" type="ORF">ACFSC7_14080</name>
</gene>
<keyword evidence="3" id="KW-0969">Cilium</keyword>
<feature type="compositionally biased region" description="Low complexity" evidence="1">
    <location>
        <begin position="314"/>
        <end position="336"/>
    </location>
</feature>
<dbReference type="PANTHER" id="PTHR38766:SF1">
    <property type="entry name" value="FLAGELLAR PROTEIN FLIO"/>
    <property type="match status" value="1"/>
</dbReference>
<feature type="compositionally biased region" description="Basic and acidic residues" evidence="1">
    <location>
        <begin position="424"/>
        <end position="433"/>
    </location>
</feature>
<keyword evidence="2" id="KW-1133">Transmembrane helix</keyword>
<feature type="compositionally biased region" description="Basic and acidic residues" evidence="1">
    <location>
        <begin position="616"/>
        <end position="639"/>
    </location>
</feature>
<feature type="compositionally biased region" description="Pro residues" evidence="1">
    <location>
        <begin position="349"/>
        <end position="361"/>
    </location>
</feature>
<evidence type="ECO:0000256" key="1">
    <source>
        <dbReference type="SAM" id="MobiDB-lite"/>
    </source>
</evidence>
<feature type="transmembrane region" description="Helical" evidence="2">
    <location>
        <begin position="20"/>
        <end position="39"/>
    </location>
</feature>
<feature type="region of interest" description="Disordered" evidence="1">
    <location>
        <begin position="567"/>
        <end position="639"/>
    </location>
</feature>
<keyword evidence="3" id="KW-0966">Cell projection</keyword>
<comment type="caution">
    <text evidence="3">The sequence shown here is derived from an EMBL/GenBank/DDBJ whole genome shotgun (WGS) entry which is preliminary data.</text>
</comment>
<reference evidence="4" key="1">
    <citation type="journal article" date="2019" name="Int. J. Syst. Evol. Microbiol.">
        <title>The Global Catalogue of Microorganisms (GCM) 10K type strain sequencing project: providing services to taxonomists for standard genome sequencing and annotation.</title>
        <authorList>
            <consortium name="The Broad Institute Genomics Platform"/>
            <consortium name="The Broad Institute Genome Sequencing Center for Infectious Disease"/>
            <person name="Wu L."/>
            <person name="Ma J."/>
        </authorList>
    </citation>
    <scope>NUCLEOTIDE SEQUENCE [LARGE SCALE GENOMIC DNA]</scope>
    <source>
        <strain evidence="4">JCM 3369</strain>
    </source>
</reference>
<evidence type="ECO:0000313" key="4">
    <source>
        <dbReference type="Proteomes" id="UP001597327"/>
    </source>
</evidence>
<name>A0ABW4JYT9_9HYPH</name>
<protein>
    <submittedName>
        <fullName evidence="3">Flagellar biosynthetic protein FliO</fullName>
    </submittedName>
</protein>
<feature type="region of interest" description="Disordered" evidence="1">
    <location>
        <begin position="197"/>
        <end position="336"/>
    </location>
</feature>
<dbReference type="Proteomes" id="UP001597327">
    <property type="component" value="Unassembled WGS sequence"/>
</dbReference>
<feature type="region of interest" description="Disordered" evidence="1">
    <location>
        <begin position="348"/>
        <end position="483"/>
    </location>
</feature>
<sequence length="639" mass="64807">MDTWIVETFGLGENLARGLSVGVSLLIVLILIALFISILKRLAGARLPSGRGRQPRIAVMDATSIDTRRRLLLVRRDNVEHLILVGGANDLVIEPGIIRGAPVAQPVNGTMGTPSLRGSAFAQPAAPAPLAASVTPPLGAAEATYAAPAPQRPFTAEADAAAPAPMTAPEPVSAPEAPAIEDEKPGLRKRIANLTARRPASAAAPQAQPTPLSAQASTPQTPPSQAAASQTSASQFSATSRLRERPSQAPAATPTRSATPDASVNARPTASERPATMGSNARAARAPDAPLRSAPAALREGAALSSTRTQPQTAPSAAADSAALNISASGETPAADPIAPVAAPAVAPVAPPVPEAPPAEPAPAASADTGKVAGWTRSLASTAERSTQNIADRTVRPATRISPPASGPAAKAMSLYQSTLAERSQTERKDATSREAPALSTARVEPALATPRSTAPVAEKPVASETPAETAMEPKAEAAPAQPEAATVVAVERAETVQVDVVIAEQKVAEPDPTVAPAAAPAPAPAVTAPVVTLASDTAPSEVTADGEQPAGDTVKSFASAVLAATAARSRRFEGRTPSPAAPTATQPAEDNPDALGLDLFEDESGSEAPALSVAPEDRPNPIENEMAKVLDELHGQKQ</sequence>
<organism evidence="3 4">
    <name type="scientific">Roseibium aestuarii</name>
    <dbReference type="NCBI Taxonomy" id="2600299"/>
    <lineage>
        <taxon>Bacteria</taxon>
        <taxon>Pseudomonadati</taxon>
        <taxon>Pseudomonadota</taxon>
        <taxon>Alphaproteobacteria</taxon>
        <taxon>Hyphomicrobiales</taxon>
        <taxon>Stappiaceae</taxon>
        <taxon>Roseibium</taxon>
    </lineage>
</organism>
<dbReference type="InterPro" id="IPR052205">
    <property type="entry name" value="FliO/MopB"/>
</dbReference>
<feature type="compositionally biased region" description="Low complexity" evidence="1">
    <location>
        <begin position="197"/>
        <end position="240"/>
    </location>
</feature>
<feature type="compositionally biased region" description="Low complexity" evidence="1">
    <location>
        <begin position="281"/>
        <end position="299"/>
    </location>
</feature>
<evidence type="ECO:0000256" key="2">
    <source>
        <dbReference type="SAM" id="Phobius"/>
    </source>
</evidence>
<dbReference type="EMBL" id="JBHUFA010000004">
    <property type="protein sequence ID" value="MFD1696652.1"/>
    <property type="molecule type" value="Genomic_DNA"/>
</dbReference>
<accession>A0ABW4JYT9</accession>
<keyword evidence="3" id="KW-0282">Flagellum</keyword>
<dbReference type="PANTHER" id="PTHR38766">
    <property type="entry name" value="FLAGELLAR PROTEIN FLIO"/>
    <property type="match status" value="1"/>
</dbReference>